<organism evidence="5 6">
    <name type="scientific">Porcincola intestinalis</name>
    <dbReference type="NCBI Taxonomy" id="2606632"/>
    <lineage>
        <taxon>Bacteria</taxon>
        <taxon>Bacillati</taxon>
        <taxon>Bacillota</taxon>
        <taxon>Clostridia</taxon>
        <taxon>Lachnospirales</taxon>
        <taxon>Lachnospiraceae</taxon>
        <taxon>Porcincola</taxon>
    </lineage>
</organism>
<dbReference type="EC" id="3.6.1.9" evidence="3"/>
<sequence length="229" mass="25305">MKEIRLILASQSPRRLEILRQIGFQPEVIVSGIEEHTEETIPERVVMDLSRQKAENVAARLVATRMPMKNLADRKSHTKAVSGRETSGQESADSRREPAVVVLGADTVVCTDGRILGKPHSHEEAEEMIRLLQGRTHQVCSGVTLIGLRSGRSLTFAEKTEVEVAPMTNEEIHDYAYSAEPMDKAGGYGIQGFFGRYIAGIRGDYTNVVGLPAGAVYQSLKQLFREGQR</sequence>
<dbReference type="PANTHER" id="PTHR43213">
    <property type="entry name" value="BIFUNCTIONAL DTTP/UTP PYROPHOSPHATASE/METHYLTRANSFERASE PROTEIN-RELATED"/>
    <property type="match status" value="1"/>
</dbReference>
<dbReference type="NCBIfam" id="TIGR00172">
    <property type="entry name" value="maf"/>
    <property type="match status" value="1"/>
</dbReference>
<feature type="region of interest" description="Disordered" evidence="4">
    <location>
        <begin position="69"/>
        <end position="97"/>
    </location>
</feature>
<keyword evidence="6" id="KW-1185">Reference proteome</keyword>
<dbReference type="GO" id="GO:0005737">
    <property type="term" value="C:cytoplasm"/>
    <property type="evidence" value="ECO:0007669"/>
    <property type="project" value="UniProtKB-SubCell"/>
</dbReference>
<proteinExistence type="inferred from homology"/>
<feature type="site" description="Important for substrate specificity" evidence="3">
    <location>
        <position position="107"/>
    </location>
</feature>
<feature type="active site" description="Proton acceptor" evidence="3">
    <location>
        <position position="106"/>
    </location>
</feature>
<dbReference type="InterPro" id="IPR003697">
    <property type="entry name" value="Maf-like"/>
</dbReference>
<dbReference type="EMBL" id="VULZ01000010">
    <property type="protein sequence ID" value="MSS15334.1"/>
    <property type="molecule type" value="Genomic_DNA"/>
</dbReference>
<dbReference type="Gene3D" id="3.90.950.10">
    <property type="match status" value="1"/>
</dbReference>
<gene>
    <name evidence="5" type="primary">maf</name>
    <name evidence="5" type="ORF">FYJ35_09850</name>
</gene>
<comment type="catalytic activity">
    <reaction evidence="3">
        <text>dTTP + H2O = dTMP + diphosphate + H(+)</text>
        <dbReference type="Rhea" id="RHEA:28534"/>
        <dbReference type="ChEBI" id="CHEBI:15377"/>
        <dbReference type="ChEBI" id="CHEBI:15378"/>
        <dbReference type="ChEBI" id="CHEBI:33019"/>
        <dbReference type="ChEBI" id="CHEBI:37568"/>
        <dbReference type="ChEBI" id="CHEBI:63528"/>
        <dbReference type="EC" id="3.6.1.9"/>
    </reaction>
</comment>
<protein>
    <recommendedName>
        <fullName evidence="3">dTTP/UTP pyrophosphatase</fullName>
        <shortName evidence="3">dTTPase/UTPase</shortName>
        <ecNumber evidence="3">3.6.1.9</ecNumber>
    </recommendedName>
    <alternativeName>
        <fullName evidence="3">Nucleoside triphosphate pyrophosphatase</fullName>
    </alternativeName>
    <alternativeName>
        <fullName evidence="3">Nucleotide pyrophosphatase</fullName>
        <shortName evidence="3">Nucleotide PPase</shortName>
    </alternativeName>
</protein>
<comment type="similarity">
    <text evidence="3">Belongs to the Maf family. YhdE subfamily.</text>
</comment>
<comment type="caution">
    <text evidence="3">Lacks conserved residue(s) required for the propagation of feature annotation.</text>
</comment>
<keyword evidence="3" id="KW-0546">Nucleotide metabolism</keyword>
<name>A0A6L5X9C4_9FIRM</name>
<evidence type="ECO:0000256" key="2">
    <source>
        <dbReference type="ARBA" id="ARBA00022801"/>
    </source>
</evidence>
<comment type="catalytic activity">
    <reaction evidence="3">
        <text>UTP + H2O = UMP + diphosphate + H(+)</text>
        <dbReference type="Rhea" id="RHEA:29395"/>
        <dbReference type="ChEBI" id="CHEBI:15377"/>
        <dbReference type="ChEBI" id="CHEBI:15378"/>
        <dbReference type="ChEBI" id="CHEBI:33019"/>
        <dbReference type="ChEBI" id="CHEBI:46398"/>
        <dbReference type="ChEBI" id="CHEBI:57865"/>
        <dbReference type="EC" id="3.6.1.9"/>
    </reaction>
</comment>
<evidence type="ECO:0000313" key="5">
    <source>
        <dbReference type="EMBL" id="MSS15334.1"/>
    </source>
</evidence>
<accession>A0A6L5X9C4</accession>
<evidence type="ECO:0000313" key="6">
    <source>
        <dbReference type="Proteomes" id="UP000481852"/>
    </source>
</evidence>
<dbReference type="GO" id="GO:0009117">
    <property type="term" value="P:nucleotide metabolic process"/>
    <property type="evidence" value="ECO:0007669"/>
    <property type="project" value="UniProtKB-KW"/>
</dbReference>
<comment type="function">
    <text evidence="3">Nucleoside triphosphate pyrophosphatase that hydrolyzes dTTP and UTP. May have a dual role in cell division arrest and in preventing the incorporation of modified nucleotides into cellular nucleic acids.</text>
</comment>
<dbReference type="PANTHER" id="PTHR43213:SF5">
    <property type="entry name" value="BIFUNCTIONAL DTTP_UTP PYROPHOSPHATASE_METHYLTRANSFERASE PROTEIN-RELATED"/>
    <property type="match status" value="1"/>
</dbReference>
<evidence type="ECO:0000256" key="4">
    <source>
        <dbReference type="SAM" id="MobiDB-lite"/>
    </source>
</evidence>
<evidence type="ECO:0000256" key="3">
    <source>
        <dbReference type="HAMAP-Rule" id="MF_00528"/>
    </source>
</evidence>
<keyword evidence="2 3" id="KW-0378">Hydrolase</keyword>
<dbReference type="Proteomes" id="UP000481852">
    <property type="component" value="Unassembled WGS sequence"/>
</dbReference>
<feature type="site" description="Important for substrate specificity" evidence="3">
    <location>
        <position position="191"/>
    </location>
</feature>
<dbReference type="CDD" id="cd00555">
    <property type="entry name" value="Maf"/>
    <property type="match status" value="1"/>
</dbReference>
<comment type="cofactor">
    <cofactor evidence="1 3">
        <name>a divalent metal cation</name>
        <dbReference type="ChEBI" id="CHEBI:60240"/>
    </cofactor>
</comment>
<dbReference type="HAMAP" id="MF_00528">
    <property type="entry name" value="Maf"/>
    <property type="match status" value="1"/>
</dbReference>
<comment type="subcellular location">
    <subcellularLocation>
        <location evidence="3">Cytoplasm</location>
    </subcellularLocation>
</comment>
<dbReference type="PIRSF" id="PIRSF006305">
    <property type="entry name" value="Maf"/>
    <property type="match status" value="1"/>
</dbReference>
<dbReference type="Pfam" id="PF02545">
    <property type="entry name" value="Maf"/>
    <property type="match status" value="1"/>
</dbReference>
<dbReference type="RefSeq" id="WP_154526066.1">
    <property type="nucleotide sequence ID" value="NZ_VULZ01000010.1"/>
</dbReference>
<reference evidence="5 6" key="1">
    <citation type="submission" date="2019-08" db="EMBL/GenBank/DDBJ databases">
        <title>In-depth cultivation of the pig gut microbiome towards novel bacterial diversity and tailored functional studies.</title>
        <authorList>
            <person name="Wylensek D."/>
            <person name="Hitch T.C.A."/>
            <person name="Clavel T."/>
        </authorList>
    </citation>
    <scope>NUCLEOTIDE SEQUENCE [LARGE SCALE GENOMIC DNA]</scope>
    <source>
        <strain evidence="5 6">Oil+RF-744-WCA-WT-11</strain>
    </source>
</reference>
<feature type="site" description="Important for substrate specificity" evidence="3">
    <location>
        <position position="14"/>
    </location>
</feature>
<comment type="caution">
    <text evidence="5">The sequence shown here is derived from an EMBL/GenBank/DDBJ whole genome shotgun (WGS) entry which is preliminary data.</text>
</comment>
<dbReference type="InterPro" id="IPR029001">
    <property type="entry name" value="ITPase-like_fam"/>
</dbReference>
<keyword evidence="3" id="KW-0963">Cytoplasm</keyword>
<dbReference type="AlphaFoldDB" id="A0A6L5X9C4"/>
<dbReference type="GO" id="GO:0047429">
    <property type="term" value="F:nucleoside triphosphate diphosphatase activity"/>
    <property type="evidence" value="ECO:0007669"/>
    <property type="project" value="UniProtKB-EC"/>
</dbReference>
<dbReference type="SUPFAM" id="SSF52972">
    <property type="entry name" value="ITPase-like"/>
    <property type="match status" value="1"/>
</dbReference>
<evidence type="ECO:0000256" key="1">
    <source>
        <dbReference type="ARBA" id="ARBA00001968"/>
    </source>
</evidence>